<feature type="region of interest" description="Disordered" evidence="1">
    <location>
        <begin position="1"/>
        <end position="25"/>
    </location>
</feature>
<gene>
    <name evidence="2" type="ORF">BSAL_77010</name>
</gene>
<evidence type="ECO:0000313" key="3">
    <source>
        <dbReference type="Proteomes" id="UP000051952"/>
    </source>
</evidence>
<sequence length="197" mass="20894">MQAEERVRSDRTHSDDAGRGEGALHHWNIAAKKNPLVAPMAVGLTEQRPRNVRRPTMEFQTSPAAHLVEVSDVDSTTSSRKTGDGAATATPSGLGPRMFVAANHTPSPATNSFTMVSRHSTGMSQKEGLNETIGPEDLERAQAAVVEDGLDLSLPAATTNSISGERRSEDMTGTLGPSDLARTLPVAVHNAHTQHTA</sequence>
<dbReference type="EMBL" id="CYKH01000734">
    <property type="protein sequence ID" value="CUG28869.1"/>
    <property type="molecule type" value="Genomic_DNA"/>
</dbReference>
<evidence type="ECO:0000313" key="2">
    <source>
        <dbReference type="EMBL" id="CUG28869.1"/>
    </source>
</evidence>
<organism evidence="2 3">
    <name type="scientific">Bodo saltans</name>
    <name type="common">Flagellated protozoan</name>
    <dbReference type="NCBI Taxonomy" id="75058"/>
    <lineage>
        <taxon>Eukaryota</taxon>
        <taxon>Discoba</taxon>
        <taxon>Euglenozoa</taxon>
        <taxon>Kinetoplastea</taxon>
        <taxon>Metakinetoplastina</taxon>
        <taxon>Eubodonida</taxon>
        <taxon>Bodonidae</taxon>
        <taxon>Bodo</taxon>
    </lineage>
</organism>
<protein>
    <submittedName>
        <fullName evidence="2">Uncharacterized protein</fullName>
    </submittedName>
</protein>
<evidence type="ECO:0000256" key="1">
    <source>
        <dbReference type="SAM" id="MobiDB-lite"/>
    </source>
</evidence>
<name>A0A0S4IWG7_BODSA</name>
<feature type="region of interest" description="Disordered" evidence="1">
    <location>
        <begin position="70"/>
        <end position="95"/>
    </location>
</feature>
<proteinExistence type="predicted"/>
<dbReference type="VEuPathDB" id="TriTrypDB:BSAL_77010"/>
<accession>A0A0S4IWG7</accession>
<dbReference type="Proteomes" id="UP000051952">
    <property type="component" value="Unassembled WGS sequence"/>
</dbReference>
<keyword evidence="3" id="KW-1185">Reference proteome</keyword>
<dbReference type="AlphaFoldDB" id="A0A0S4IWG7"/>
<feature type="compositionally biased region" description="Basic and acidic residues" evidence="1">
    <location>
        <begin position="1"/>
        <end position="24"/>
    </location>
</feature>
<reference evidence="3" key="1">
    <citation type="submission" date="2015-09" db="EMBL/GenBank/DDBJ databases">
        <authorList>
            <consortium name="Pathogen Informatics"/>
        </authorList>
    </citation>
    <scope>NUCLEOTIDE SEQUENCE [LARGE SCALE GENOMIC DNA]</scope>
    <source>
        <strain evidence="3">Lake Konstanz</strain>
    </source>
</reference>